<organism evidence="5 6">
    <name type="scientific">Flemingia macrophylla</name>
    <dbReference type="NCBI Taxonomy" id="520843"/>
    <lineage>
        <taxon>Eukaryota</taxon>
        <taxon>Viridiplantae</taxon>
        <taxon>Streptophyta</taxon>
        <taxon>Embryophyta</taxon>
        <taxon>Tracheophyta</taxon>
        <taxon>Spermatophyta</taxon>
        <taxon>Magnoliopsida</taxon>
        <taxon>eudicotyledons</taxon>
        <taxon>Gunneridae</taxon>
        <taxon>Pentapetalae</taxon>
        <taxon>rosids</taxon>
        <taxon>fabids</taxon>
        <taxon>Fabales</taxon>
        <taxon>Fabaceae</taxon>
        <taxon>Papilionoideae</taxon>
        <taxon>50 kb inversion clade</taxon>
        <taxon>NPAAA clade</taxon>
        <taxon>indigoferoid/millettioid clade</taxon>
        <taxon>Phaseoleae</taxon>
        <taxon>Flemingia</taxon>
    </lineage>
</organism>
<evidence type="ECO:0000256" key="3">
    <source>
        <dbReference type="ARBA" id="ARBA00023242"/>
    </source>
</evidence>
<name>A0ABD1NE42_9FABA</name>
<dbReference type="PANTHER" id="PTHR13168">
    <property type="entry name" value="ASSOCIATE OF C-MYC AMY-1"/>
    <property type="match status" value="1"/>
</dbReference>
<dbReference type="Proteomes" id="UP001603857">
    <property type="component" value="Unassembled WGS sequence"/>
</dbReference>
<reference evidence="5 6" key="1">
    <citation type="submission" date="2024-08" db="EMBL/GenBank/DDBJ databases">
        <title>Insights into the chromosomal genome structure of Flemingia macrophylla.</title>
        <authorList>
            <person name="Ding Y."/>
            <person name="Zhao Y."/>
            <person name="Bi W."/>
            <person name="Wu M."/>
            <person name="Zhao G."/>
            <person name="Gong Y."/>
            <person name="Li W."/>
            <person name="Zhang P."/>
        </authorList>
    </citation>
    <scope>NUCLEOTIDE SEQUENCE [LARGE SCALE GENOMIC DNA]</scope>
    <source>
        <strain evidence="5">DYQJB</strain>
        <tissue evidence="5">Leaf</tissue>
    </source>
</reference>
<evidence type="ECO:0000256" key="2">
    <source>
        <dbReference type="ARBA" id="ARBA00009389"/>
    </source>
</evidence>
<dbReference type="PANTHER" id="PTHR13168:SF0">
    <property type="entry name" value="C-MYC-BINDING PROTEIN"/>
    <property type="match status" value="1"/>
</dbReference>
<dbReference type="PRINTS" id="PR02028">
    <property type="entry name" value="CMYCBINDINGP"/>
</dbReference>
<dbReference type="EMBL" id="JBGMDY010000002">
    <property type="protein sequence ID" value="KAL2345843.1"/>
    <property type="molecule type" value="Genomic_DNA"/>
</dbReference>
<evidence type="ECO:0000313" key="5">
    <source>
        <dbReference type="EMBL" id="KAL2345843.1"/>
    </source>
</evidence>
<gene>
    <name evidence="5" type="ORF">Fmac_007128</name>
</gene>
<proteinExistence type="inferred from homology"/>
<evidence type="ECO:0000256" key="4">
    <source>
        <dbReference type="SAM" id="MobiDB-lite"/>
    </source>
</evidence>
<dbReference type="AlphaFoldDB" id="A0ABD1NE42"/>
<dbReference type="InterPro" id="IPR026060">
    <property type="entry name" value="AMY1"/>
</dbReference>
<evidence type="ECO:0000256" key="1">
    <source>
        <dbReference type="ARBA" id="ARBA00004123"/>
    </source>
</evidence>
<accession>A0ABD1NE42</accession>
<evidence type="ECO:0000313" key="6">
    <source>
        <dbReference type="Proteomes" id="UP001603857"/>
    </source>
</evidence>
<comment type="similarity">
    <text evidence="2">Belongs to the AMY1 family.</text>
</comment>
<dbReference type="GO" id="GO:0005634">
    <property type="term" value="C:nucleus"/>
    <property type="evidence" value="ECO:0007669"/>
    <property type="project" value="UniProtKB-SubCell"/>
</dbReference>
<keyword evidence="3" id="KW-0539">Nucleus</keyword>
<comment type="subcellular location">
    <subcellularLocation>
        <location evidence="1">Nucleus</location>
    </subcellularLocation>
</comment>
<feature type="region of interest" description="Disordered" evidence="4">
    <location>
        <begin position="125"/>
        <end position="144"/>
    </location>
</feature>
<protein>
    <submittedName>
        <fullName evidence="5">Uncharacterized protein</fullName>
    </submittedName>
</protein>
<feature type="compositionally biased region" description="Basic and acidic residues" evidence="4">
    <location>
        <begin position="133"/>
        <end position="144"/>
    </location>
</feature>
<keyword evidence="6" id="KW-1185">Reference proteome</keyword>
<comment type="caution">
    <text evidence="5">The sequence shown here is derived from an EMBL/GenBank/DDBJ whole genome shotgun (WGS) entry which is preliminary data.</text>
</comment>
<sequence>MMRYKEKEEKEAKKEAFRKYLETSGAVDALTKVLVALYEQNDKPSSALEYLLFHFSLFPLSPHTCHSHAFSSFRRFIQQKLSCPSISEYEKLQAEFSDLQIRYNDLLAAHHKTCKELEEMKSSHALAVASTKETTDSESPKDGL</sequence>